<name>A0A8C9P544_SPEDA</name>
<keyword evidence="2" id="KW-1185">Reference proteome</keyword>
<reference evidence="1" key="1">
    <citation type="submission" date="2025-08" db="UniProtKB">
        <authorList>
            <consortium name="Ensembl"/>
        </authorList>
    </citation>
    <scope>IDENTIFICATION</scope>
</reference>
<evidence type="ECO:0000313" key="2">
    <source>
        <dbReference type="Proteomes" id="UP000694422"/>
    </source>
</evidence>
<dbReference type="Ensembl" id="ENSSDAT00000003432.1">
    <property type="protein sequence ID" value="ENSSDAP00000002972.1"/>
    <property type="gene ID" value="ENSSDAG00000002844.1"/>
</dbReference>
<protein>
    <submittedName>
        <fullName evidence="1">Uncharacterized protein</fullName>
    </submittedName>
</protein>
<dbReference type="AlphaFoldDB" id="A0A8C9P544"/>
<sequence length="179" mass="20250">KSKTKTDWGYLGLPERVPWEGLAPWPRLGQSPVMLHDPQKEPAVPQSWRSFVVADCRRSRKPRSLRTYRNCTAWDLQLHTSQDAGRFRWVHCMRLEALTGVHGRSLLGDSGGSFTLFSSPSQTMGPKMKGLGDVSIEEILRRVCHLRPQILILEPTVAGYYPTCFLCLLMDVKCPNTAL</sequence>
<evidence type="ECO:0000313" key="1">
    <source>
        <dbReference type="Ensembl" id="ENSSDAP00000002972.1"/>
    </source>
</evidence>
<proteinExistence type="predicted"/>
<reference evidence="1" key="2">
    <citation type="submission" date="2025-09" db="UniProtKB">
        <authorList>
            <consortium name="Ensembl"/>
        </authorList>
    </citation>
    <scope>IDENTIFICATION</scope>
</reference>
<organism evidence="1 2">
    <name type="scientific">Spermophilus dauricus</name>
    <name type="common">Daurian ground squirrel</name>
    <dbReference type="NCBI Taxonomy" id="99837"/>
    <lineage>
        <taxon>Eukaryota</taxon>
        <taxon>Metazoa</taxon>
        <taxon>Chordata</taxon>
        <taxon>Craniata</taxon>
        <taxon>Vertebrata</taxon>
        <taxon>Euteleostomi</taxon>
        <taxon>Mammalia</taxon>
        <taxon>Eutheria</taxon>
        <taxon>Euarchontoglires</taxon>
        <taxon>Glires</taxon>
        <taxon>Rodentia</taxon>
        <taxon>Sciuromorpha</taxon>
        <taxon>Sciuridae</taxon>
        <taxon>Xerinae</taxon>
        <taxon>Marmotini</taxon>
        <taxon>Spermophilus</taxon>
    </lineage>
</organism>
<accession>A0A8C9P544</accession>
<dbReference type="Proteomes" id="UP000694422">
    <property type="component" value="Unplaced"/>
</dbReference>